<dbReference type="GO" id="GO:0016874">
    <property type="term" value="F:ligase activity"/>
    <property type="evidence" value="ECO:0007669"/>
    <property type="project" value="UniProtKB-KW"/>
</dbReference>
<dbReference type="InterPro" id="IPR009097">
    <property type="entry name" value="Cyclic_Pdiesterase"/>
</dbReference>
<dbReference type="Proteomes" id="UP001595850">
    <property type="component" value="Unassembled WGS sequence"/>
</dbReference>
<dbReference type="EMBL" id="JBHSBM010000024">
    <property type="protein sequence ID" value="MFC4060884.1"/>
    <property type="molecule type" value="Genomic_DNA"/>
</dbReference>
<proteinExistence type="predicted"/>
<dbReference type="Pfam" id="PF13563">
    <property type="entry name" value="2_5_RNA_ligase2"/>
    <property type="match status" value="1"/>
</dbReference>
<comment type="caution">
    <text evidence="1">The sequence shown here is derived from an EMBL/GenBank/DDBJ whole genome shotgun (WGS) entry which is preliminary data.</text>
</comment>
<organism evidence="1 2">
    <name type="scientific">Planomonospora corallina</name>
    <dbReference type="NCBI Taxonomy" id="1806052"/>
    <lineage>
        <taxon>Bacteria</taxon>
        <taxon>Bacillati</taxon>
        <taxon>Actinomycetota</taxon>
        <taxon>Actinomycetes</taxon>
        <taxon>Streptosporangiales</taxon>
        <taxon>Streptosporangiaceae</taxon>
        <taxon>Planomonospora</taxon>
    </lineage>
</organism>
<keyword evidence="1" id="KW-0436">Ligase</keyword>
<protein>
    <submittedName>
        <fullName evidence="1">2'-5' RNA ligase family protein</fullName>
    </submittedName>
</protein>
<dbReference type="Gene3D" id="3.90.1140.10">
    <property type="entry name" value="Cyclic phosphodiesterase"/>
    <property type="match status" value="1"/>
</dbReference>
<dbReference type="SUPFAM" id="SSF55144">
    <property type="entry name" value="LigT-like"/>
    <property type="match status" value="1"/>
</dbReference>
<gene>
    <name evidence="1" type="ORF">ACFOWE_21485</name>
</gene>
<dbReference type="RefSeq" id="WP_377290553.1">
    <property type="nucleotide sequence ID" value="NZ_JBHSBM010000024.1"/>
</dbReference>
<keyword evidence="2" id="KW-1185">Reference proteome</keyword>
<accession>A0ABV8I9H5</accession>
<sequence length="197" mass="22046">MRSHWWWRPGWRPGRRMYAVHTLFDGQDALHDLVRAYQAPLRDLAGLDPVPVEWLHLTMQGVGFADEADDVDAVAQAVRRRLAGVGPVSLTFDRPTVDPESISFQPVPAEGVDRARRAVRQGITDVRGEVDETDDWWVHMSIAYSDSSGPAAPYEEALAAVTAEPVTVTVSRIHLIAVRRDGHLYRWDVHTSFDLAG</sequence>
<reference evidence="2" key="1">
    <citation type="journal article" date="2019" name="Int. J. Syst. Evol. Microbiol.">
        <title>The Global Catalogue of Microorganisms (GCM) 10K type strain sequencing project: providing services to taxonomists for standard genome sequencing and annotation.</title>
        <authorList>
            <consortium name="The Broad Institute Genomics Platform"/>
            <consortium name="The Broad Institute Genome Sequencing Center for Infectious Disease"/>
            <person name="Wu L."/>
            <person name="Ma J."/>
        </authorList>
    </citation>
    <scope>NUCLEOTIDE SEQUENCE [LARGE SCALE GENOMIC DNA]</scope>
    <source>
        <strain evidence="2">TBRC 4489</strain>
    </source>
</reference>
<evidence type="ECO:0000313" key="1">
    <source>
        <dbReference type="EMBL" id="MFC4060884.1"/>
    </source>
</evidence>
<name>A0ABV8I9H5_9ACTN</name>
<evidence type="ECO:0000313" key="2">
    <source>
        <dbReference type="Proteomes" id="UP001595850"/>
    </source>
</evidence>